<proteinExistence type="predicted"/>
<dbReference type="RefSeq" id="WP_042868222.1">
    <property type="nucleotide sequence ID" value="NZ_CM001975.1"/>
</dbReference>
<dbReference type="EMBL" id="CP042220">
    <property type="protein sequence ID" value="QDX31495.1"/>
    <property type="molecule type" value="Genomic_DNA"/>
</dbReference>
<name>A0A5B8HR40_9GAMM</name>
<dbReference type="KEGG" id="dic:Dpoa569_0003533"/>
<dbReference type="STRING" id="568768.GCA_000406125_00415"/>
<evidence type="ECO:0000313" key="2">
    <source>
        <dbReference type="Proteomes" id="UP000320591"/>
    </source>
</evidence>
<keyword evidence="2" id="KW-1185">Reference proteome</keyword>
<protein>
    <submittedName>
        <fullName evidence="1">Uncharacterized protein</fullName>
    </submittedName>
</protein>
<evidence type="ECO:0000313" key="1">
    <source>
        <dbReference type="EMBL" id="QDX31495.1"/>
    </source>
</evidence>
<sequence>MNLLQSNIEEFILSSLRRMGVEASTLDAIMDGAEMYGPTGVLDSVHLVGLLSDIGDVVESADTSGGSFFDILDSDLFLQFKNLESTKTFLSERFGYVNFSA</sequence>
<accession>A0A5B8HR40</accession>
<dbReference type="OrthoDB" id="7029906at2"/>
<gene>
    <name evidence="1" type="ORF">Dpoa569_0003533</name>
</gene>
<organism evidence="1 2">
    <name type="scientific">Dickeya poaceiphila</name>
    <dbReference type="NCBI Taxonomy" id="568768"/>
    <lineage>
        <taxon>Bacteria</taxon>
        <taxon>Pseudomonadati</taxon>
        <taxon>Pseudomonadota</taxon>
        <taxon>Gammaproteobacteria</taxon>
        <taxon>Enterobacterales</taxon>
        <taxon>Pectobacteriaceae</taxon>
        <taxon>Dickeya</taxon>
    </lineage>
</organism>
<dbReference type="AlphaFoldDB" id="A0A5B8HR40"/>
<dbReference type="Proteomes" id="UP000320591">
    <property type="component" value="Chromosome"/>
</dbReference>
<reference evidence="1 2" key="1">
    <citation type="journal article" date="2019" name="Environ. Microbiol.">
        <title>The phytopathogenic nature of Dickeya aquatica 174/2 and the dynamic early evolution of Dickeya pathogenicity.</title>
        <authorList>
            <person name="Duprey A."/>
            <person name="Taib N."/>
            <person name="Leonard S."/>
            <person name="Garin T."/>
            <person name="Flandrois J.P."/>
            <person name="Nasser W."/>
            <person name="Brochier-Armanet C."/>
            <person name="Reverchon S."/>
        </authorList>
    </citation>
    <scope>NUCLEOTIDE SEQUENCE [LARGE SCALE GENOMIC DNA]</scope>
    <source>
        <strain evidence="1 2">NCPPB 569</strain>
    </source>
</reference>